<gene>
    <name evidence="2" type="ORF">MIMGU_mgv1a026837mg</name>
</gene>
<dbReference type="EMBL" id="KI630480">
    <property type="protein sequence ID" value="EYU38632.1"/>
    <property type="molecule type" value="Genomic_DNA"/>
</dbReference>
<dbReference type="InterPro" id="IPR040374">
    <property type="entry name" value="BIC"/>
</dbReference>
<keyword evidence="3" id="KW-1185">Reference proteome</keyword>
<dbReference type="eggNOG" id="ENOG502S7HB">
    <property type="taxonomic scope" value="Eukaryota"/>
</dbReference>
<dbReference type="PANTHER" id="PTHR34207">
    <property type="entry name" value="PROTEIN BIC1"/>
    <property type="match status" value="1"/>
</dbReference>
<feature type="compositionally biased region" description="Polar residues" evidence="1">
    <location>
        <begin position="49"/>
        <end position="76"/>
    </location>
</feature>
<accession>A0A022RE27</accession>
<feature type="compositionally biased region" description="Polar residues" evidence="1">
    <location>
        <begin position="1"/>
        <end position="30"/>
    </location>
</feature>
<organism evidence="2 3">
    <name type="scientific">Erythranthe guttata</name>
    <name type="common">Yellow monkey flower</name>
    <name type="synonym">Mimulus guttatus</name>
    <dbReference type="NCBI Taxonomy" id="4155"/>
    <lineage>
        <taxon>Eukaryota</taxon>
        <taxon>Viridiplantae</taxon>
        <taxon>Streptophyta</taxon>
        <taxon>Embryophyta</taxon>
        <taxon>Tracheophyta</taxon>
        <taxon>Spermatophyta</taxon>
        <taxon>Magnoliopsida</taxon>
        <taxon>eudicotyledons</taxon>
        <taxon>Gunneridae</taxon>
        <taxon>Pentapetalae</taxon>
        <taxon>asterids</taxon>
        <taxon>lamiids</taxon>
        <taxon>Lamiales</taxon>
        <taxon>Phrymaceae</taxon>
        <taxon>Erythranthe</taxon>
    </lineage>
</organism>
<reference evidence="2 3" key="1">
    <citation type="journal article" date="2013" name="Proc. Natl. Acad. Sci. U.S.A.">
        <title>Fine-scale variation in meiotic recombination in Mimulus inferred from population shotgun sequencing.</title>
        <authorList>
            <person name="Hellsten U."/>
            <person name="Wright K.M."/>
            <person name="Jenkins J."/>
            <person name="Shu S."/>
            <person name="Yuan Y."/>
            <person name="Wessler S.R."/>
            <person name="Schmutz J."/>
            <person name="Willis J.H."/>
            <person name="Rokhsar D.S."/>
        </authorList>
    </citation>
    <scope>NUCLEOTIDE SEQUENCE [LARGE SCALE GENOMIC DNA]</scope>
    <source>
        <strain evidence="3">cv. DUN x IM62</strain>
    </source>
</reference>
<dbReference type="CDD" id="cd22645">
    <property type="entry name" value="BIC1_CID"/>
    <property type="match status" value="1"/>
</dbReference>
<evidence type="ECO:0000313" key="2">
    <source>
        <dbReference type="EMBL" id="EYU38632.1"/>
    </source>
</evidence>
<proteinExistence type="predicted"/>
<protein>
    <recommendedName>
        <fullName evidence="4">Protein BIC1</fullName>
    </recommendedName>
</protein>
<dbReference type="PANTHER" id="PTHR34207:SF2">
    <property type="entry name" value="PROTEIN BIC1"/>
    <property type="match status" value="1"/>
</dbReference>
<evidence type="ECO:0000313" key="3">
    <source>
        <dbReference type="Proteomes" id="UP000030748"/>
    </source>
</evidence>
<feature type="region of interest" description="Disordered" evidence="1">
    <location>
        <begin position="1"/>
        <end position="83"/>
    </location>
</feature>
<dbReference type="Proteomes" id="UP000030748">
    <property type="component" value="Unassembled WGS sequence"/>
</dbReference>
<dbReference type="GO" id="GO:0009785">
    <property type="term" value="P:blue light signaling pathway"/>
    <property type="evidence" value="ECO:0007669"/>
    <property type="project" value="InterPro"/>
</dbReference>
<sequence length="147" mass="15998">MSGEETTTMLPKNLSASSKPGFENTFSSEMTKAAQKGSKNSKSDEDLAQRNSSSLPTSSITAPTKSEGTVEGSNSSGREKLRKHRVEVAGRVWIPEMWGQEAFLKDWIDSTVFDSKLANSSIMSARVSLVEEGRRPNSTAFTIENSC</sequence>
<evidence type="ECO:0008006" key="4">
    <source>
        <dbReference type="Google" id="ProtNLM"/>
    </source>
</evidence>
<dbReference type="STRING" id="4155.A0A022RE27"/>
<name>A0A022RE27_ERYGU</name>
<dbReference type="AlphaFoldDB" id="A0A022RE27"/>
<evidence type="ECO:0000256" key="1">
    <source>
        <dbReference type="SAM" id="MobiDB-lite"/>
    </source>
</evidence>